<dbReference type="KEGG" id="dpte:113790424"/>
<organism evidence="2 3">
    <name type="scientific">Dermatophagoides pteronyssinus</name>
    <name type="common">European house dust mite</name>
    <dbReference type="NCBI Taxonomy" id="6956"/>
    <lineage>
        <taxon>Eukaryota</taxon>
        <taxon>Metazoa</taxon>
        <taxon>Ecdysozoa</taxon>
        <taxon>Arthropoda</taxon>
        <taxon>Chelicerata</taxon>
        <taxon>Arachnida</taxon>
        <taxon>Acari</taxon>
        <taxon>Acariformes</taxon>
        <taxon>Sarcoptiformes</taxon>
        <taxon>Astigmata</taxon>
        <taxon>Psoroptidia</taxon>
        <taxon>Analgoidea</taxon>
        <taxon>Pyroglyphidae</taxon>
        <taxon>Dermatophagoidinae</taxon>
        <taxon>Dermatophagoides</taxon>
    </lineage>
</organism>
<dbReference type="GO" id="GO:0032981">
    <property type="term" value="P:mitochondrial respiratory chain complex I assembly"/>
    <property type="evidence" value="ECO:0007669"/>
    <property type="project" value="TreeGrafter"/>
</dbReference>
<evidence type="ECO:0000256" key="1">
    <source>
        <dbReference type="ARBA" id="ARBA00007355"/>
    </source>
</evidence>
<keyword evidence="2" id="KW-1185">Reference proteome</keyword>
<dbReference type="AlphaFoldDB" id="A0A6P6XQY5"/>
<dbReference type="Pfam" id="PF05071">
    <property type="entry name" value="NDUFA12"/>
    <property type="match status" value="1"/>
</dbReference>
<accession>A0A6P6XQY5</accession>
<dbReference type="GO" id="GO:0005739">
    <property type="term" value="C:mitochondrion"/>
    <property type="evidence" value="ECO:0007669"/>
    <property type="project" value="TreeGrafter"/>
</dbReference>
<protein>
    <submittedName>
        <fullName evidence="3">NADH dehydrogenase [ubiquinone] 1 alpha subcomplex assembly factor 2-like</fullName>
    </submittedName>
</protein>
<reference evidence="3" key="1">
    <citation type="submission" date="2025-08" db="UniProtKB">
        <authorList>
            <consortium name="RefSeq"/>
        </authorList>
    </citation>
    <scope>IDENTIFICATION</scope>
    <source>
        <strain evidence="3">Airmid</strain>
    </source>
</reference>
<comment type="similarity">
    <text evidence="1">Belongs to the complex I NDUFA12 subunit family.</text>
</comment>
<dbReference type="InterPro" id="IPR052618">
    <property type="entry name" value="ComplexI_NDUFA12"/>
</dbReference>
<dbReference type="PANTHER" id="PTHR32470:SF2">
    <property type="entry name" value="NADH DEHYDROGENASE [UBIQUINONE] 1 ALPHA SUBCOMPLEX ASSEMBLY FACTOR 2"/>
    <property type="match status" value="1"/>
</dbReference>
<proteinExistence type="inferred from homology"/>
<dbReference type="OrthoDB" id="10255576at2759"/>
<dbReference type="FunCoup" id="A0A6P6XQY5">
    <property type="interactions" value="1108"/>
</dbReference>
<dbReference type="Proteomes" id="UP000515146">
    <property type="component" value="Unplaced"/>
</dbReference>
<dbReference type="OMA" id="FIWRNFL"/>
<sequence length="136" mass="16153">MADRGMNPFVKAFWNFVRTLKPSRLIGSRPEFIGSDHLGNKYFEIKNDINRNSKTVRYFQSTSIDNWDDLPPEWNAWLRMRRQDPPTIEESMRNLQRIKKFQSQQKSSSETKIDPESTVFPKFDEYEQSPGSKYKP</sequence>
<dbReference type="GeneID" id="113790424"/>
<gene>
    <name evidence="3" type="primary">LOC113790424</name>
</gene>
<evidence type="ECO:0000313" key="3">
    <source>
        <dbReference type="RefSeq" id="XP_027195892.1"/>
    </source>
</evidence>
<dbReference type="InParanoid" id="A0A6P6XQY5"/>
<dbReference type="PANTHER" id="PTHR32470">
    <property type="entry name" value="ADH DEHYDROGENASE [UBIQUINONE] 1 ALPHA SUBCOMPLEX ASSEMBLY FACTOR 2"/>
    <property type="match status" value="1"/>
</dbReference>
<dbReference type="GO" id="GO:0045271">
    <property type="term" value="C:respiratory chain complex I"/>
    <property type="evidence" value="ECO:0007669"/>
    <property type="project" value="InterPro"/>
</dbReference>
<dbReference type="InterPro" id="IPR007763">
    <property type="entry name" value="NDUFA12"/>
</dbReference>
<name>A0A6P6XQY5_DERPT</name>
<evidence type="ECO:0000313" key="2">
    <source>
        <dbReference type="Proteomes" id="UP000515146"/>
    </source>
</evidence>
<dbReference type="RefSeq" id="XP_027195892.1">
    <property type="nucleotide sequence ID" value="XM_027340091.1"/>
</dbReference>